<sequence length="81" mass="8707">MSQSTSDPIRGELLRNKQTTTPDRSISRYDIVLILIPVVFLLAALFGSLLSVPLNVALFGAALIGAVAVLDGVFWNPPISR</sequence>
<comment type="caution">
    <text evidence="3">The sequence shown here is derived from an EMBL/GenBank/DDBJ whole genome shotgun (WGS) entry which is preliminary data.</text>
</comment>
<accession>A0AAE3K5E4</accession>
<name>A0AAE3K5E4_9EURY</name>
<dbReference type="Proteomes" id="UP001202674">
    <property type="component" value="Unassembled WGS sequence"/>
</dbReference>
<feature type="transmembrane region" description="Helical" evidence="2">
    <location>
        <begin position="31"/>
        <end position="50"/>
    </location>
</feature>
<evidence type="ECO:0000313" key="3">
    <source>
        <dbReference type="EMBL" id="MCL9813911.1"/>
    </source>
</evidence>
<evidence type="ECO:0000256" key="1">
    <source>
        <dbReference type="SAM" id="MobiDB-lite"/>
    </source>
</evidence>
<dbReference type="Pfam" id="PF26047">
    <property type="entry name" value="DUF8015"/>
    <property type="match status" value="1"/>
</dbReference>
<evidence type="ECO:0000256" key="2">
    <source>
        <dbReference type="SAM" id="Phobius"/>
    </source>
</evidence>
<keyword evidence="2" id="KW-0472">Membrane</keyword>
<proteinExistence type="predicted"/>
<evidence type="ECO:0000313" key="4">
    <source>
        <dbReference type="Proteomes" id="UP001202674"/>
    </source>
</evidence>
<protein>
    <submittedName>
        <fullName evidence="3">Uncharacterized protein</fullName>
    </submittedName>
</protein>
<gene>
    <name evidence="3" type="ORF">AArcSt11_09630</name>
</gene>
<reference evidence="3 4" key="1">
    <citation type="journal article" date="2022" name="Syst. Appl. Microbiol.">
        <title>Natronocalculus amylovorans gen. nov., sp. nov., and Natranaeroarchaeum aerophilus sp. nov., dominant culturable amylolytic natronoarchaea from hypersaline soda lakes in southwestern Siberia.</title>
        <authorList>
            <person name="Sorokin D.Y."/>
            <person name="Elcheninov A.G."/>
            <person name="Khizhniak T.V."/>
            <person name="Koenen M."/>
            <person name="Bale N.J."/>
            <person name="Damste J.S.S."/>
            <person name="Kublanov I.V."/>
        </authorList>
    </citation>
    <scope>NUCLEOTIDE SEQUENCE [LARGE SCALE GENOMIC DNA]</scope>
    <source>
        <strain evidence="3 4">AArc-St1-1</strain>
    </source>
</reference>
<keyword evidence="2" id="KW-1133">Transmembrane helix</keyword>
<organism evidence="3 4">
    <name type="scientific">Natranaeroarchaeum aerophilus</name>
    <dbReference type="NCBI Taxonomy" id="2917711"/>
    <lineage>
        <taxon>Archaea</taxon>
        <taxon>Methanobacteriati</taxon>
        <taxon>Methanobacteriota</taxon>
        <taxon>Stenosarchaea group</taxon>
        <taxon>Halobacteria</taxon>
        <taxon>Halobacteriales</taxon>
        <taxon>Natronoarchaeaceae</taxon>
        <taxon>Natranaeroarchaeum</taxon>
    </lineage>
</organism>
<dbReference type="InterPro" id="IPR058328">
    <property type="entry name" value="DUF8015"/>
</dbReference>
<dbReference type="EMBL" id="JAKRVY010000004">
    <property type="protein sequence ID" value="MCL9813911.1"/>
    <property type="molecule type" value="Genomic_DNA"/>
</dbReference>
<dbReference type="AlphaFoldDB" id="A0AAE3K5E4"/>
<keyword evidence="4" id="KW-1185">Reference proteome</keyword>
<feature type="transmembrane region" description="Helical" evidence="2">
    <location>
        <begin position="56"/>
        <end position="75"/>
    </location>
</feature>
<keyword evidence="2" id="KW-0812">Transmembrane</keyword>
<dbReference type="RefSeq" id="WP_250596632.1">
    <property type="nucleotide sequence ID" value="NZ_JAKRVY010000004.1"/>
</dbReference>
<feature type="region of interest" description="Disordered" evidence="1">
    <location>
        <begin position="1"/>
        <end position="20"/>
    </location>
</feature>